<evidence type="ECO:0000256" key="3">
    <source>
        <dbReference type="ARBA" id="ARBA00023242"/>
    </source>
</evidence>
<dbReference type="InterPro" id="IPR046370">
    <property type="entry name" value="MAML_N_sf"/>
</dbReference>
<evidence type="ECO:0000256" key="1">
    <source>
        <dbReference type="ARBA" id="ARBA00004123"/>
    </source>
</evidence>
<evidence type="ECO:0000259" key="4">
    <source>
        <dbReference type="SMART" id="SM01275"/>
    </source>
</evidence>
<evidence type="ECO:0000313" key="5">
    <source>
        <dbReference type="EMBL" id="KAG5674842.1"/>
    </source>
</evidence>
<reference evidence="5" key="1">
    <citation type="submission" date="2021-03" db="EMBL/GenBank/DDBJ databases">
        <title>Chromosome level genome of the anhydrobiotic midge Polypedilum vanderplanki.</title>
        <authorList>
            <person name="Yoshida Y."/>
            <person name="Kikawada T."/>
            <person name="Gusev O."/>
        </authorList>
    </citation>
    <scope>NUCLEOTIDE SEQUENCE</scope>
    <source>
        <strain evidence="5">NIAS01</strain>
        <tissue evidence="5">Whole body or cell culture</tissue>
    </source>
</reference>
<keyword evidence="6" id="KW-1185">Reference proteome</keyword>
<dbReference type="GO" id="GO:0003713">
    <property type="term" value="F:transcription coactivator activity"/>
    <property type="evidence" value="ECO:0007669"/>
    <property type="project" value="InterPro"/>
</dbReference>
<comment type="caution">
    <text evidence="5">The sequence shown here is derived from an EMBL/GenBank/DDBJ whole genome shotgun (WGS) entry which is preliminary data.</text>
</comment>
<protein>
    <recommendedName>
        <fullName evidence="4">Neurogenic mastermind-like N-terminal domain-containing protein</fullName>
    </recommendedName>
</protein>
<proteinExistence type="inferred from homology"/>
<dbReference type="Gene3D" id="6.10.250.970">
    <property type="match status" value="1"/>
</dbReference>
<accession>A0A9J6BYM2</accession>
<dbReference type="GO" id="GO:0045944">
    <property type="term" value="P:positive regulation of transcription by RNA polymerase II"/>
    <property type="evidence" value="ECO:0007669"/>
    <property type="project" value="InterPro"/>
</dbReference>
<dbReference type="GO" id="GO:0007219">
    <property type="term" value="P:Notch signaling pathway"/>
    <property type="evidence" value="ECO:0007669"/>
    <property type="project" value="InterPro"/>
</dbReference>
<gene>
    <name evidence="5" type="ORF">PVAND_004787</name>
</gene>
<dbReference type="SMART" id="SM01275">
    <property type="entry name" value="MamL-1"/>
    <property type="match status" value="1"/>
</dbReference>
<dbReference type="EMBL" id="JADBJN010000002">
    <property type="protein sequence ID" value="KAG5674842.1"/>
    <property type="molecule type" value="Genomic_DNA"/>
</dbReference>
<dbReference type="InterPro" id="IPR019082">
    <property type="entry name" value="Mastermind-like_N"/>
</dbReference>
<comment type="subcellular location">
    <subcellularLocation>
        <location evidence="1">Nucleus</location>
    </subcellularLocation>
</comment>
<sequence length="247" mass="28825">MEGNKFDNDEDEVIEVENVSPSKQIDRFHKRLELYRSHQNDCKFRVENSLSELATQQNNEIAVLRSKFLEEKPKRINKKASRKPLDLDRDIQRHRQFMPVISSANSSKFSVTIVHKLEFSGTNINQQQQQMPQQHQFTTTNNIQFKNFQQNNSIMTQPQITLPQQQQQQYCNPLNEFDDLDFNGMASLLGPLDPEILFDENLLPQMSQVDSIASTSTSSSYQFSQPADDRQFYNSYKGIYFNPNFMP</sequence>
<name>A0A9J6BYM2_POLVA</name>
<keyword evidence="3" id="KW-0539">Nucleus</keyword>
<feature type="domain" description="Neurogenic mastermind-like N-terminal" evidence="4">
    <location>
        <begin position="21"/>
        <end position="78"/>
    </location>
</feature>
<dbReference type="Pfam" id="PF09596">
    <property type="entry name" value="MamL-1"/>
    <property type="match status" value="1"/>
</dbReference>
<dbReference type="GO" id="GO:0016607">
    <property type="term" value="C:nuclear speck"/>
    <property type="evidence" value="ECO:0007669"/>
    <property type="project" value="InterPro"/>
</dbReference>
<dbReference type="OrthoDB" id="10651670at2759"/>
<dbReference type="AlphaFoldDB" id="A0A9J6BYM2"/>
<organism evidence="5 6">
    <name type="scientific">Polypedilum vanderplanki</name>
    <name type="common">Sleeping chironomid midge</name>
    <dbReference type="NCBI Taxonomy" id="319348"/>
    <lineage>
        <taxon>Eukaryota</taxon>
        <taxon>Metazoa</taxon>
        <taxon>Ecdysozoa</taxon>
        <taxon>Arthropoda</taxon>
        <taxon>Hexapoda</taxon>
        <taxon>Insecta</taxon>
        <taxon>Pterygota</taxon>
        <taxon>Neoptera</taxon>
        <taxon>Endopterygota</taxon>
        <taxon>Diptera</taxon>
        <taxon>Nematocera</taxon>
        <taxon>Chironomoidea</taxon>
        <taxon>Chironomidae</taxon>
        <taxon>Chironominae</taxon>
        <taxon>Polypedilum</taxon>
        <taxon>Polypedilum</taxon>
    </lineage>
</organism>
<evidence type="ECO:0000256" key="2">
    <source>
        <dbReference type="ARBA" id="ARBA00008081"/>
    </source>
</evidence>
<comment type="similarity">
    <text evidence="2">Belongs to the mastermind family.</text>
</comment>
<evidence type="ECO:0000313" key="6">
    <source>
        <dbReference type="Proteomes" id="UP001107558"/>
    </source>
</evidence>
<dbReference type="Proteomes" id="UP001107558">
    <property type="component" value="Chromosome 2"/>
</dbReference>